<evidence type="ECO:0000313" key="2">
    <source>
        <dbReference type="EMBL" id="OXA89190.1"/>
    </source>
</evidence>
<protein>
    <recommendedName>
        <fullName evidence="4">WG repeat-containing protein</fullName>
    </recommendedName>
</protein>
<dbReference type="STRING" id="37752.IW18_11500"/>
<dbReference type="AlphaFoldDB" id="A0A0D0EZ41"/>
<dbReference type="PANTHER" id="PTHR37841:SF1">
    <property type="entry name" value="DUF3298 DOMAIN-CONTAINING PROTEIN"/>
    <property type="match status" value="1"/>
</dbReference>
<dbReference type="EMBL" id="JPRK01000009">
    <property type="protein sequence ID" value="KIO52556.1"/>
    <property type="molecule type" value="Genomic_DNA"/>
</dbReference>
<evidence type="ECO:0000313" key="1">
    <source>
        <dbReference type="EMBL" id="KIO52556.1"/>
    </source>
</evidence>
<dbReference type="OrthoDB" id="623514at2"/>
<reference evidence="1" key="1">
    <citation type="submission" date="2015-01" db="EMBL/GenBank/DDBJ databases">
        <title>Genome of Flavobacterium hibernum DSM 12611.</title>
        <authorList>
            <person name="Stropko S.J."/>
            <person name="Pipes S.E."/>
            <person name="Newman J.D."/>
        </authorList>
    </citation>
    <scope>NUCLEOTIDE SEQUENCE [LARGE SCALE GENOMIC DNA]</scope>
    <source>
        <strain evidence="1">DSM 12611</strain>
    </source>
</reference>
<accession>A0A0D0EZ41</accession>
<dbReference type="EMBL" id="MUGX01000009">
    <property type="protein sequence ID" value="OXA89190.1"/>
    <property type="molecule type" value="Genomic_DNA"/>
</dbReference>
<gene>
    <name evidence="2" type="ORF">B0A73_06335</name>
    <name evidence="1" type="ORF">IW18_11500</name>
</gene>
<evidence type="ECO:0008006" key="4">
    <source>
        <dbReference type="Google" id="ProtNLM"/>
    </source>
</evidence>
<dbReference type="RefSeq" id="WP_041517843.1">
    <property type="nucleotide sequence ID" value="NZ_JPRK01000009.1"/>
</dbReference>
<sequence>MIKQYLSLFFTLLFINSSHSQDVRAETSISTSQSKVSISKKGKTFQLTDEDGKIVISDIDTLYQQKRSDFIFVQKKGLWGVVSSYGNILIPINFNKTERLYNEFWTVTKNQKKGIYSITKGEILPVEFDDIEFSQSYNEEFIVIKDHKKGVFNYLGKEIIPINYDQIKKKKDLLILSKNSKTNYFLNNKIISDSLDLDKSFEIYGDYISDTKTFYVFYKDKKFGIIDNKSTVIIQPKYDNIEYRRVIENSKNENFLVVKKENLCGMIDLNEKEIIPFKYQNIEIITPNFAVLTINNLKHFYNFRTKKLNNNFDFEKFDMYSGQFTRLKKGDKETLVSNNDFSTLLFPFMYEDISENNNLFVVKLNSKYGLVDKNNKVLIPIIYEQLYISCNTVIAQINNKYGILSLENKILMPFEYPSIVGYSEKTEVTQKDYKTKTYDCNLICIENCN</sequence>
<dbReference type="Proteomes" id="UP000198302">
    <property type="component" value="Unassembled WGS sequence"/>
</dbReference>
<keyword evidence="3" id="KW-1185">Reference proteome</keyword>
<dbReference type="Proteomes" id="UP000032061">
    <property type="component" value="Unassembled WGS sequence"/>
</dbReference>
<reference evidence="2 3" key="2">
    <citation type="submission" date="2016-11" db="EMBL/GenBank/DDBJ databases">
        <title>Whole genomes of Flavobacteriaceae.</title>
        <authorList>
            <person name="Stine C."/>
            <person name="Li C."/>
            <person name="Tadesse D."/>
        </authorList>
    </citation>
    <scope>NUCLEOTIDE SEQUENCE [LARGE SCALE GENOMIC DNA]</scope>
    <source>
        <strain evidence="2 3">ATCC 51468</strain>
    </source>
</reference>
<dbReference type="PANTHER" id="PTHR37841">
    <property type="entry name" value="GLR2918 PROTEIN"/>
    <property type="match status" value="1"/>
</dbReference>
<dbReference type="Pfam" id="PF14903">
    <property type="entry name" value="WG_beta_rep"/>
    <property type="match status" value="3"/>
</dbReference>
<organism evidence="1">
    <name type="scientific">Flavobacterium hibernum</name>
    <dbReference type="NCBI Taxonomy" id="37752"/>
    <lineage>
        <taxon>Bacteria</taxon>
        <taxon>Pseudomonadati</taxon>
        <taxon>Bacteroidota</taxon>
        <taxon>Flavobacteriia</taxon>
        <taxon>Flavobacteriales</taxon>
        <taxon>Flavobacteriaceae</taxon>
        <taxon>Flavobacterium</taxon>
    </lineage>
</organism>
<proteinExistence type="predicted"/>
<dbReference type="InterPro" id="IPR032774">
    <property type="entry name" value="WG_beta_rep"/>
</dbReference>
<name>A0A0D0EZ41_9FLAO</name>
<comment type="caution">
    <text evidence="1">The sequence shown here is derived from an EMBL/GenBank/DDBJ whole genome shotgun (WGS) entry which is preliminary data.</text>
</comment>
<evidence type="ECO:0000313" key="3">
    <source>
        <dbReference type="Proteomes" id="UP000198302"/>
    </source>
</evidence>